<dbReference type="InterPro" id="IPR046947">
    <property type="entry name" value="LytR-like"/>
</dbReference>
<name>A0ABY6CKW6_9BACT</name>
<dbReference type="Proteomes" id="UP001065174">
    <property type="component" value="Chromosome"/>
</dbReference>
<feature type="domain" description="HTH LytTR-type" evidence="3">
    <location>
        <begin position="127"/>
        <end position="224"/>
    </location>
</feature>
<dbReference type="PROSITE" id="PS50110">
    <property type="entry name" value="RESPONSE_REGULATORY"/>
    <property type="match status" value="1"/>
</dbReference>
<organism evidence="4 5">
    <name type="scientific">Reichenbachiella agarivorans</name>
    <dbReference type="NCBI Taxonomy" id="2979464"/>
    <lineage>
        <taxon>Bacteria</taxon>
        <taxon>Pseudomonadati</taxon>
        <taxon>Bacteroidota</taxon>
        <taxon>Cytophagia</taxon>
        <taxon>Cytophagales</taxon>
        <taxon>Reichenbachiellaceae</taxon>
        <taxon>Reichenbachiella</taxon>
    </lineage>
</organism>
<dbReference type="SMART" id="SM00448">
    <property type="entry name" value="REC"/>
    <property type="match status" value="1"/>
</dbReference>
<dbReference type="GO" id="GO:0003677">
    <property type="term" value="F:DNA binding"/>
    <property type="evidence" value="ECO:0007669"/>
    <property type="project" value="UniProtKB-KW"/>
</dbReference>
<gene>
    <name evidence="4" type="ORF">N6H18_12455</name>
</gene>
<dbReference type="CDD" id="cd00156">
    <property type="entry name" value="REC"/>
    <property type="match status" value="1"/>
</dbReference>
<evidence type="ECO:0000259" key="2">
    <source>
        <dbReference type="PROSITE" id="PS50110"/>
    </source>
</evidence>
<feature type="domain" description="Response regulatory" evidence="2">
    <location>
        <begin position="2"/>
        <end position="114"/>
    </location>
</feature>
<dbReference type="SUPFAM" id="SSF52172">
    <property type="entry name" value="CheY-like"/>
    <property type="match status" value="1"/>
</dbReference>
<dbReference type="InterPro" id="IPR001789">
    <property type="entry name" value="Sig_transdc_resp-reg_receiver"/>
</dbReference>
<dbReference type="EMBL" id="CP106679">
    <property type="protein sequence ID" value="UXP31160.1"/>
    <property type="molecule type" value="Genomic_DNA"/>
</dbReference>
<protein>
    <submittedName>
        <fullName evidence="4">LytTR family DNA-binding domain-containing protein</fullName>
    </submittedName>
</protein>
<dbReference type="Gene3D" id="2.40.50.1020">
    <property type="entry name" value="LytTr DNA-binding domain"/>
    <property type="match status" value="1"/>
</dbReference>
<evidence type="ECO:0000259" key="3">
    <source>
        <dbReference type="PROSITE" id="PS50930"/>
    </source>
</evidence>
<keyword evidence="4" id="KW-0238">DNA-binding</keyword>
<accession>A0ABY6CKW6</accession>
<dbReference type="RefSeq" id="WP_262308602.1">
    <property type="nucleotide sequence ID" value="NZ_CP106679.1"/>
</dbReference>
<feature type="modified residue" description="4-aspartylphosphate" evidence="1">
    <location>
        <position position="53"/>
    </location>
</feature>
<dbReference type="Gene3D" id="3.40.50.2300">
    <property type="match status" value="1"/>
</dbReference>
<evidence type="ECO:0000313" key="5">
    <source>
        <dbReference type="Proteomes" id="UP001065174"/>
    </source>
</evidence>
<dbReference type="PANTHER" id="PTHR37299:SF1">
    <property type="entry name" value="STAGE 0 SPORULATION PROTEIN A HOMOLOG"/>
    <property type="match status" value="1"/>
</dbReference>
<dbReference type="Pfam" id="PF00072">
    <property type="entry name" value="Response_reg"/>
    <property type="match status" value="1"/>
</dbReference>
<dbReference type="PANTHER" id="PTHR37299">
    <property type="entry name" value="TRANSCRIPTIONAL REGULATOR-RELATED"/>
    <property type="match status" value="1"/>
</dbReference>
<evidence type="ECO:0000256" key="1">
    <source>
        <dbReference type="PROSITE-ProRule" id="PRU00169"/>
    </source>
</evidence>
<dbReference type="InterPro" id="IPR011006">
    <property type="entry name" value="CheY-like_superfamily"/>
</dbReference>
<dbReference type="InterPro" id="IPR007492">
    <property type="entry name" value="LytTR_DNA-bd_dom"/>
</dbReference>
<reference evidence="4" key="1">
    <citation type="submission" date="2022-09" db="EMBL/GenBank/DDBJ databases">
        <title>Comparative genomics and taxonomic characterization of three novel marine species of genus Reichenbachiella exhibiting antioxidant and polysaccharide degradation activities.</title>
        <authorList>
            <person name="Muhammad N."/>
            <person name="Lee Y.-J."/>
            <person name="Ko J."/>
            <person name="Kim S.-G."/>
        </authorList>
    </citation>
    <scope>NUCLEOTIDE SEQUENCE</scope>
    <source>
        <strain evidence="4">BKB1-1</strain>
    </source>
</reference>
<dbReference type="PROSITE" id="PS50930">
    <property type="entry name" value="HTH_LYTTR"/>
    <property type="match status" value="1"/>
</dbReference>
<dbReference type="SMART" id="SM00850">
    <property type="entry name" value="LytTR"/>
    <property type="match status" value="1"/>
</dbReference>
<proteinExistence type="predicted"/>
<evidence type="ECO:0000313" key="4">
    <source>
        <dbReference type="EMBL" id="UXP31160.1"/>
    </source>
</evidence>
<sequence length="226" mass="26059">MRCLIVDDDPLICDMLEHFCSKVDFISHVTLSNSGFEAINLINQRTFDLILLDYDLPDITGKDILQVVDNHTPVIMITANKDFGHESYNYDQIVDFLVKPIEFTRFFKGVLKVKKEIPNILKTENHLFIKDGNSLVKVNLNEVLYIKSAGNYAELIFEKKKVMTLMTLKEMETKLPSHFQRVHRSCIVNVDKVESIANGDVRIQDHEISISSSYEHDLMKKINLLN</sequence>
<keyword evidence="5" id="KW-1185">Reference proteome</keyword>
<keyword evidence="1" id="KW-0597">Phosphoprotein</keyword>
<dbReference type="Pfam" id="PF04397">
    <property type="entry name" value="LytTR"/>
    <property type="match status" value="1"/>
</dbReference>